<feature type="chain" id="PRO_5017009768" evidence="1">
    <location>
        <begin position="35"/>
        <end position="266"/>
    </location>
</feature>
<dbReference type="InterPro" id="IPR052897">
    <property type="entry name" value="Sec-Metab_Biosynth_Hydrolase"/>
</dbReference>
<gene>
    <name evidence="3" type="ORF">DWU99_02265</name>
</gene>
<dbReference type="PANTHER" id="PTHR37017">
    <property type="entry name" value="AB HYDROLASE-1 DOMAIN-CONTAINING PROTEIN-RELATED"/>
    <property type="match status" value="1"/>
</dbReference>
<dbReference type="Pfam" id="PF12697">
    <property type="entry name" value="Abhydrolase_6"/>
    <property type="match status" value="1"/>
</dbReference>
<evidence type="ECO:0000259" key="2">
    <source>
        <dbReference type="Pfam" id="PF12697"/>
    </source>
</evidence>
<evidence type="ECO:0000313" key="4">
    <source>
        <dbReference type="Proteomes" id="UP000255334"/>
    </source>
</evidence>
<feature type="domain" description="AB hydrolase-1" evidence="2">
    <location>
        <begin position="45"/>
        <end position="258"/>
    </location>
</feature>
<name>A0A370XEM8_9GAMM</name>
<dbReference type="GO" id="GO:0016787">
    <property type="term" value="F:hydrolase activity"/>
    <property type="evidence" value="ECO:0007669"/>
    <property type="project" value="UniProtKB-KW"/>
</dbReference>
<accession>A0A370XEM8</accession>
<keyword evidence="1" id="KW-0732">Signal</keyword>
<dbReference type="SUPFAM" id="SSF53474">
    <property type="entry name" value="alpha/beta-Hydrolases"/>
    <property type="match status" value="1"/>
</dbReference>
<comment type="caution">
    <text evidence="3">The sequence shown here is derived from an EMBL/GenBank/DDBJ whole genome shotgun (WGS) entry which is preliminary data.</text>
</comment>
<keyword evidence="4" id="KW-1185">Reference proteome</keyword>
<evidence type="ECO:0000313" key="3">
    <source>
        <dbReference type="EMBL" id="RDS86878.1"/>
    </source>
</evidence>
<proteinExistence type="predicted"/>
<dbReference type="InterPro" id="IPR029058">
    <property type="entry name" value="AB_hydrolase_fold"/>
</dbReference>
<dbReference type="Gene3D" id="3.40.50.1820">
    <property type="entry name" value="alpha/beta hydrolase"/>
    <property type="match status" value="1"/>
</dbReference>
<organism evidence="3 4">
    <name type="scientific">Dyella psychrodurans</name>
    <dbReference type="NCBI Taxonomy" id="1927960"/>
    <lineage>
        <taxon>Bacteria</taxon>
        <taxon>Pseudomonadati</taxon>
        <taxon>Pseudomonadota</taxon>
        <taxon>Gammaproteobacteria</taxon>
        <taxon>Lysobacterales</taxon>
        <taxon>Rhodanobacteraceae</taxon>
        <taxon>Dyella</taxon>
    </lineage>
</organism>
<evidence type="ECO:0000256" key="1">
    <source>
        <dbReference type="SAM" id="SignalP"/>
    </source>
</evidence>
<dbReference type="AlphaFoldDB" id="A0A370XEM8"/>
<sequence>MKTKQRISWRSLVATSLICLSSVSLTMNSSSAEAASAAPSQVKNVILVHGAWADGSSWSKIIPLLNAKGMNVVAVQLPLTSLADDAATVKRAIALEDGPVLLVGHSYGGAVITEAGNDPKVTGLVYVAAFAPDDGQSAGSLGATMAPPPLAAEVKPDSQGFLKLTKAGIYESFAQDLSVSDKAILYAAQAPTNAKSLGGNVTSAAWHSKPSWYIVASKDRAIQPDLEKSMATKIHATTSTIPSSHVPMLSHPDAVADVIEQAAGLK</sequence>
<dbReference type="PANTHER" id="PTHR37017:SF11">
    <property type="entry name" value="ESTERASE_LIPASE_THIOESTERASE DOMAIN-CONTAINING PROTEIN"/>
    <property type="match status" value="1"/>
</dbReference>
<feature type="signal peptide" evidence="1">
    <location>
        <begin position="1"/>
        <end position="34"/>
    </location>
</feature>
<dbReference type="InterPro" id="IPR000073">
    <property type="entry name" value="AB_hydrolase_1"/>
</dbReference>
<dbReference type="Proteomes" id="UP000255334">
    <property type="component" value="Unassembled WGS sequence"/>
</dbReference>
<reference evidence="3 4" key="1">
    <citation type="submission" date="2018-07" db="EMBL/GenBank/DDBJ databases">
        <title>Dyella monticola sp. nov. and Dyella psychrodurans sp. nov. isolated from monsoon evergreen broad-leaved forest soil of Dinghu Mountain, China.</title>
        <authorList>
            <person name="Gao Z."/>
            <person name="Qiu L."/>
        </authorList>
    </citation>
    <scope>NUCLEOTIDE SEQUENCE [LARGE SCALE GENOMIC DNA]</scope>
    <source>
        <strain evidence="3 4">4MSK11</strain>
    </source>
</reference>
<keyword evidence="3" id="KW-0378">Hydrolase</keyword>
<dbReference type="RefSeq" id="WP_115477146.1">
    <property type="nucleotide sequence ID" value="NZ_QRBF01000001.1"/>
</dbReference>
<protein>
    <submittedName>
        <fullName evidence="3">Alpha/beta hydrolase</fullName>
    </submittedName>
</protein>
<dbReference type="EMBL" id="QRBF01000001">
    <property type="protein sequence ID" value="RDS86878.1"/>
    <property type="molecule type" value="Genomic_DNA"/>
</dbReference>
<dbReference type="OrthoDB" id="9814966at2"/>